<dbReference type="Pfam" id="PF14433">
    <property type="entry name" value="SUKH-3"/>
    <property type="match status" value="1"/>
</dbReference>
<dbReference type="InterPro" id="IPR025850">
    <property type="entry name" value="SUKH-3"/>
</dbReference>
<evidence type="ECO:0000313" key="2">
    <source>
        <dbReference type="Proteomes" id="UP001589894"/>
    </source>
</evidence>
<protein>
    <submittedName>
        <fullName evidence="1">SUKH-3 domain-containing protein</fullName>
    </submittedName>
</protein>
<dbReference type="RefSeq" id="WP_377334944.1">
    <property type="nucleotide sequence ID" value="NZ_JBHLUE010000002.1"/>
</dbReference>
<name>A0ABV6NQ35_9ACTN</name>
<reference evidence="1 2" key="1">
    <citation type="submission" date="2024-09" db="EMBL/GenBank/DDBJ databases">
        <authorList>
            <person name="Sun Q."/>
            <person name="Mori K."/>
        </authorList>
    </citation>
    <scope>NUCLEOTIDE SEQUENCE [LARGE SCALE GENOMIC DNA]</scope>
    <source>
        <strain evidence="1 2">TBRC 2205</strain>
    </source>
</reference>
<accession>A0ABV6NQ35</accession>
<proteinExistence type="predicted"/>
<comment type="caution">
    <text evidence="1">The sequence shown here is derived from an EMBL/GenBank/DDBJ whole genome shotgun (WGS) entry which is preliminary data.</text>
</comment>
<keyword evidence="2" id="KW-1185">Reference proteome</keyword>
<organism evidence="1 2">
    <name type="scientific">Plantactinospora siamensis</name>
    <dbReference type="NCBI Taxonomy" id="555372"/>
    <lineage>
        <taxon>Bacteria</taxon>
        <taxon>Bacillati</taxon>
        <taxon>Actinomycetota</taxon>
        <taxon>Actinomycetes</taxon>
        <taxon>Micromonosporales</taxon>
        <taxon>Micromonosporaceae</taxon>
        <taxon>Plantactinospora</taxon>
    </lineage>
</organism>
<sequence>MISRAEALERARSWAAGDRPDAAPEVGLYEFDGGYVAWVVEPAPDPAAGPPAATGSPRIVVDGETGELSQWPSLPAPEIAARYADRQAAAGRFPPDVRYVLEQAGWFPGRDVTAAVEQWRRECAEDLAGFDYSPAARAALTEFGGLVLPQFGRKGQPGGGFTSYVYPQRAGVVTMGAEGFIEEFDHPVHPLGTNDDGPSELVIDAQGRVFLLHWVDMFFVAPDLDTALVRMIRGGEFPSADERTW</sequence>
<evidence type="ECO:0000313" key="1">
    <source>
        <dbReference type="EMBL" id="MFC0562892.1"/>
    </source>
</evidence>
<dbReference type="Proteomes" id="UP001589894">
    <property type="component" value="Unassembled WGS sequence"/>
</dbReference>
<dbReference type="EMBL" id="JBHLUE010000002">
    <property type="protein sequence ID" value="MFC0562892.1"/>
    <property type="molecule type" value="Genomic_DNA"/>
</dbReference>
<gene>
    <name evidence="1" type="ORF">ACFFHU_01720</name>
</gene>